<evidence type="ECO:0000313" key="4">
    <source>
        <dbReference type="Proteomes" id="UP000622687"/>
    </source>
</evidence>
<dbReference type="Pfam" id="PF08874">
    <property type="entry name" value="DUF1835"/>
    <property type="match status" value="1"/>
</dbReference>
<organism evidence="3 4">
    <name type="scientific">Clostridium aciditolerans</name>
    <dbReference type="NCBI Taxonomy" id="339861"/>
    <lineage>
        <taxon>Bacteria</taxon>
        <taxon>Bacillati</taxon>
        <taxon>Bacillota</taxon>
        <taxon>Clostridia</taxon>
        <taxon>Eubacteriales</taxon>
        <taxon>Clostridiaceae</taxon>
        <taxon>Clostridium</taxon>
    </lineage>
</organism>
<name>A0A934M2L0_9CLOT</name>
<proteinExistence type="predicted"/>
<dbReference type="InterPro" id="IPR038735">
    <property type="entry name" value="MSMEG_1276-like_NTP-PPase_dom"/>
</dbReference>
<keyword evidence="4" id="KW-1185">Reference proteome</keyword>
<gene>
    <name evidence="3" type="ORF">I6U51_04940</name>
</gene>
<sequence length="370" mass="43639">MNKIIHICFSESTRGSIRHALSENLLEGSMVISFCDDLSHGPIANVEMHNRAIWWNKVLPKDEFDYIEDVKQNYKDFFQKICEIKNETVYMWYGENAYELCGLMYAILSVECNIKNLYIINVSNITYNKGLKNEYKPRYSGEIVPEKFIDFIKSKTKIDEETFNNIKELWSKLQEENTLFRICENGKVISVSEDYLDEFILGYTNEKFRKAARIVGEALGYSKIHVSDTFIFWRILEMIQLGKIEYKGTFGIMREMELKQAEGIYIRNYNKLVRDNIPKIIEADGKELKFRRLEDEEYLEALDEKLHEEMMEYSLNNGSTEELADIVEVIYAILEHKNIDITEFEKIRLQKKNINGGFKEKLFLETVRKP</sequence>
<accession>A0A934M2L0</accession>
<evidence type="ECO:0000259" key="1">
    <source>
        <dbReference type="Pfam" id="PF08874"/>
    </source>
</evidence>
<dbReference type="InterPro" id="IPR014973">
    <property type="entry name" value="DUF1835"/>
</dbReference>
<dbReference type="RefSeq" id="WP_211141483.1">
    <property type="nucleotide sequence ID" value="NZ_JAEEGB010000005.1"/>
</dbReference>
<comment type="caution">
    <text evidence="3">The sequence shown here is derived from an EMBL/GenBank/DDBJ whole genome shotgun (WGS) entry which is preliminary data.</text>
</comment>
<protein>
    <submittedName>
        <fullName evidence="3">DUF1835 domain-containing protein</fullName>
    </submittedName>
</protein>
<evidence type="ECO:0000313" key="3">
    <source>
        <dbReference type="EMBL" id="MBI6872055.1"/>
    </source>
</evidence>
<dbReference type="Proteomes" id="UP000622687">
    <property type="component" value="Unassembled WGS sequence"/>
</dbReference>
<dbReference type="EMBL" id="JAEEGB010000005">
    <property type="protein sequence ID" value="MBI6872055.1"/>
    <property type="molecule type" value="Genomic_DNA"/>
</dbReference>
<dbReference type="Pfam" id="PF12395">
    <property type="entry name" value="DUF3658"/>
    <property type="match status" value="1"/>
</dbReference>
<feature type="domain" description="DUF1835" evidence="1">
    <location>
        <begin position="5"/>
        <end position="121"/>
    </location>
</feature>
<dbReference type="InterPro" id="IPR022123">
    <property type="entry name" value="DUF3658"/>
</dbReference>
<reference evidence="3" key="1">
    <citation type="submission" date="2020-12" db="EMBL/GenBank/DDBJ databases">
        <title>Clostridium thailandense sp. nov., a novel acetogenic bacterium isolated from peat land soil in Thailand.</title>
        <authorList>
            <person name="Chaikitkaew S."/>
            <person name="Birkeland N.K."/>
        </authorList>
    </citation>
    <scope>NUCLEOTIDE SEQUENCE</scope>
    <source>
        <strain evidence="3">DSM 17425</strain>
    </source>
</reference>
<feature type="domain" description="DUF3658" evidence="2">
    <location>
        <begin position="152"/>
        <end position="257"/>
    </location>
</feature>
<evidence type="ECO:0000259" key="2">
    <source>
        <dbReference type="Pfam" id="PF12395"/>
    </source>
</evidence>
<dbReference type="AlphaFoldDB" id="A0A934M2L0"/>
<dbReference type="CDD" id="cd11532">
    <property type="entry name" value="NTP-PPase_COG4997"/>
    <property type="match status" value="1"/>
</dbReference>